<proteinExistence type="predicted"/>
<evidence type="ECO:0000313" key="2">
    <source>
        <dbReference type="Proteomes" id="UP001497535"/>
    </source>
</evidence>
<dbReference type="EMBL" id="CAVMJV010000091">
    <property type="protein sequence ID" value="CAK5092028.1"/>
    <property type="molecule type" value="Genomic_DNA"/>
</dbReference>
<evidence type="ECO:0000313" key="1">
    <source>
        <dbReference type="EMBL" id="CAK5092028.1"/>
    </source>
</evidence>
<protein>
    <submittedName>
        <fullName evidence="1">Uncharacterized protein</fullName>
    </submittedName>
</protein>
<sequence length="49" mass="5517">MIKETQVESSTEESSGSQSGSGKSKKRVLVKVLPIKKKNKFIPQIWEKL</sequence>
<reference evidence="1" key="1">
    <citation type="submission" date="2023-11" db="EMBL/GenBank/DDBJ databases">
        <authorList>
            <person name="Poullet M."/>
        </authorList>
    </citation>
    <scope>NUCLEOTIDE SEQUENCE</scope>
    <source>
        <strain evidence="1">E1834</strain>
    </source>
</reference>
<name>A0ACB1ALB7_MELEN</name>
<organism evidence="1 2">
    <name type="scientific">Meloidogyne enterolobii</name>
    <name type="common">Root-knot nematode worm</name>
    <name type="synonym">Meloidogyne mayaguensis</name>
    <dbReference type="NCBI Taxonomy" id="390850"/>
    <lineage>
        <taxon>Eukaryota</taxon>
        <taxon>Metazoa</taxon>
        <taxon>Ecdysozoa</taxon>
        <taxon>Nematoda</taxon>
        <taxon>Chromadorea</taxon>
        <taxon>Rhabditida</taxon>
        <taxon>Tylenchina</taxon>
        <taxon>Tylenchomorpha</taxon>
        <taxon>Tylenchoidea</taxon>
        <taxon>Meloidogynidae</taxon>
        <taxon>Meloidogyninae</taxon>
        <taxon>Meloidogyne</taxon>
    </lineage>
</organism>
<keyword evidence="2" id="KW-1185">Reference proteome</keyword>
<gene>
    <name evidence="1" type="ORF">MENTE1834_LOCUS39898</name>
</gene>
<dbReference type="Proteomes" id="UP001497535">
    <property type="component" value="Unassembled WGS sequence"/>
</dbReference>
<comment type="caution">
    <text evidence="1">The sequence shown here is derived from an EMBL/GenBank/DDBJ whole genome shotgun (WGS) entry which is preliminary data.</text>
</comment>
<accession>A0ACB1ALB7</accession>